<gene>
    <name evidence="4" type="primary">aroF_2</name>
    <name evidence="4" type="ORF">NCTC13307_02374</name>
</gene>
<dbReference type="InterPro" id="IPR013785">
    <property type="entry name" value="Aldolase_TIM"/>
</dbReference>
<keyword evidence="1 4" id="KW-0808">Transferase</keyword>
<feature type="domain" description="DAHP synthase ferredoxin-like" evidence="3">
    <location>
        <begin position="1"/>
        <end position="66"/>
    </location>
</feature>
<dbReference type="Gene3D" id="3.20.20.70">
    <property type="entry name" value="Aldolase class I"/>
    <property type="match status" value="1"/>
</dbReference>
<reference evidence="4" key="1">
    <citation type="submission" date="2018-06" db="EMBL/GenBank/DDBJ databases">
        <authorList>
            <consortium name="Pathogen Informatics"/>
            <person name="Doyle S."/>
        </authorList>
    </citation>
    <scope>NUCLEOTIDE SEQUENCE</scope>
    <source>
        <strain evidence="4">NCTC13307</strain>
    </source>
</reference>
<name>A0A381IAZ6_CLODI</name>
<dbReference type="PANTHER" id="PTHR43018">
    <property type="entry name" value="PHOSPHO-2-DEHYDRO-3-DEOXYHEPTONATE ALDOLASE"/>
    <property type="match status" value="1"/>
</dbReference>
<dbReference type="SUPFAM" id="SSF51569">
    <property type="entry name" value="Aldolase"/>
    <property type="match status" value="1"/>
</dbReference>
<dbReference type="InterPro" id="IPR041071">
    <property type="entry name" value="DAHP_snth_FXD"/>
</dbReference>
<dbReference type="Pfam" id="PF18152">
    <property type="entry name" value="DAHP_snth_FXD"/>
    <property type="match status" value="1"/>
</dbReference>
<feature type="domain" description="DAHP synthetase I/KDSA" evidence="2">
    <location>
        <begin position="89"/>
        <end position="155"/>
    </location>
</feature>
<dbReference type="EMBL" id="UFWD01000001">
    <property type="protein sequence ID" value="SUY24628.1"/>
    <property type="molecule type" value="Genomic_DNA"/>
</dbReference>
<accession>A0A381IAZ6</accession>
<dbReference type="EC" id="2.5.1.54" evidence="4"/>
<dbReference type="Pfam" id="PF00793">
    <property type="entry name" value="DAHP_synth_1"/>
    <property type="match status" value="1"/>
</dbReference>
<evidence type="ECO:0000259" key="2">
    <source>
        <dbReference type="Pfam" id="PF00793"/>
    </source>
</evidence>
<proteinExistence type="predicted"/>
<sequence>MIVVLKMGADKNEVKKLIEAIGREGVEVNPIDGTELTVLGLVGDTSKIDAKRIEANKVVEKVMHVVEPFKKANRKFHPEPSIINVNGMEIGSKKIAMIAGPCSVETEDQIVSIAKDVKKSGAGFLRGGAFKPRTSPYAFQGLKYDGLDLLKKSKRKNRASYSYRNNVNTRYRYI</sequence>
<evidence type="ECO:0000259" key="3">
    <source>
        <dbReference type="Pfam" id="PF18152"/>
    </source>
</evidence>
<dbReference type="Gene3D" id="3.30.70.1140">
    <property type="entry name" value="Phospho-2-dehydro-3-deoxyheptonate aldolase, domain 1"/>
    <property type="match status" value="1"/>
</dbReference>
<dbReference type="GO" id="GO:0003849">
    <property type="term" value="F:3-deoxy-7-phosphoheptulonate synthase activity"/>
    <property type="evidence" value="ECO:0007669"/>
    <property type="project" value="UniProtKB-EC"/>
</dbReference>
<dbReference type="InterPro" id="IPR052899">
    <property type="entry name" value="Class-I_DAHP_synthase"/>
</dbReference>
<dbReference type="PANTHER" id="PTHR43018:SF2">
    <property type="entry name" value="PHOSPHO-2-DEHYDRO-3-DEOXYHEPTONATE ALDOLASE"/>
    <property type="match status" value="1"/>
</dbReference>
<organism evidence="4">
    <name type="scientific">Clostridioides difficile</name>
    <name type="common">Peptoclostridium difficile</name>
    <dbReference type="NCBI Taxonomy" id="1496"/>
    <lineage>
        <taxon>Bacteria</taxon>
        <taxon>Bacillati</taxon>
        <taxon>Bacillota</taxon>
        <taxon>Clostridia</taxon>
        <taxon>Peptostreptococcales</taxon>
        <taxon>Peptostreptococcaceae</taxon>
        <taxon>Clostridioides</taxon>
    </lineage>
</organism>
<evidence type="ECO:0000313" key="4">
    <source>
        <dbReference type="EMBL" id="SUY24628.1"/>
    </source>
</evidence>
<evidence type="ECO:0000256" key="1">
    <source>
        <dbReference type="ARBA" id="ARBA00022679"/>
    </source>
</evidence>
<protein>
    <submittedName>
        <fullName evidence="4">3-deoxy-7-phosphoheptulonate synthase</fullName>
        <ecNumber evidence="4">2.5.1.54</ecNumber>
    </submittedName>
</protein>
<dbReference type="AlphaFoldDB" id="A0A381IAZ6"/>
<dbReference type="InterPro" id="IPR006218">
    <property type="entry name" value="DAHP1/KDSA"/>
</dbReference>